<protein>
    <submittedName>
        <fullName evidence="2">Uncharacterized protein</fullName>
    </submittedName>
</protein>
<dbReference type="EMBL" id="FOMQ01000006">
    <property type="protein sequence ID" value="SFD79511.1"/>
    <property type="molecule type" value="Genomic_DNA"/>
</dbReference>
<dbReference type="AlphaFoldDB" id="A0A1I1V8X8"/>
<feature type="compositionally biased region" description="Low complexity" evidence="1">
    <location>
        <begin position="20"/>
        <end position="31"/>
    </location>
</feature>
<reference evidence="3" key="1">
    <citation type="submission" date="2016-10" db="EMBL/GenBank/DDBJ databases">
        <authorList>
            <person name="Varghese N."/>
            <person name="Submissions S."/>
        </authorList>
    </citation>
    <scope>NUCLEOTIDE SEQUENCE [LARGE SCALE GENOMIC DNA]</scope>
    <source>
        <strain evidence="3">DSM 7481</strain>
    </source>
</reference>
<keyword evidence="3" id="KW-1185">Reference proteome</keyword>
<name>A0A1I1V8X8_9BURK</name>
<dbReference type="Proteomes" id="UP000199517">
    <property type="component" value="Unassembled WGS sequence"/>
</dbReference>
<evidence type="ECO:0000313" key="3">
    <source>
        <dbReference type="Proteomes" id="UP000199517"/>
    </source>
</evidence>
<dbReference type="RefSeq" id="WP_092952129.1">
    <property type="nucleotide sequence ID" value="NZ_FOMQ01000006.1"/>
</dbReference>
<sequence>MHYVEEVEQIADSAGMARTAPCGPAGPDAAPNEAAYGPLPPPRELGVGEDMVEAAIARLRLAWCANDPDSPADRWIASAEWPFRELALALEERRRDVSDRLAALGMARLEAQARGLQPVLALARRLPRSLSPTRGAGLGGTLEQGAPRLEDLVATVSRAAELLAYGWRGLSASAVAAWAVGHGVASLGMAAENPTVAWLGSGAIAGAGAQWASPVLDGAIDPAVLRALRASAEGRVDEALAIARTHSASLQDAAEQVECAVAALDALDLRVQEVTWLLGRLDMRLGPAAHHAGLALCMVEARAAPAAPPAGVDAMPAAAPAPRATEMFPREREALARFASWGGAFYRTATVRVLDDSGRLTRQSGETVASMRRLLLAQG</sequence>
<gene>
    <name evidence="2" type="ORF">SAMN04489710_106136</name>
</gene>
<organism evidence="2 3">
    <name type="scientific">Paracidovorax konjaci</name>
    <dbReference type="NCBI Taxonomy" id="32040"/>
    <lineage>
        <taxon>Bacteria</taxon>
        <taxon>Pseudomonadati</taxon>
        <taxon>Pseudomonadota</taxon>
        <taxon>Betaproteobacteria</taxon>
        <taxon>Burkholderiales</taxon>
        <taxon>Comamonadaceae</taxon>
        <taxon>Paracidovorax</taxon>
    </lineage>
</organism>
<feature type="region of interest" description="Disordered" evidence="1">
    <location>
        <begin position="17"/>
        <end position="42"/>
    </location>
</feature>
<proteinExistence type="predicted"/>
<evidence type="ECO:0000313" key="2">
    <source>
        <dbReference type="EMBL" id="SFD79511.1"/>
    </source>
</evidence>
<evidence type="ECO:0000256" key="1">
    <source>
        <dbReference type="SAM" id="MobiDB-lite"/>
    </source>
</evidence>
<accession>A0A1I1V8X8</accession>
<dbReference type="OrthoDB" id="8811859at2"/>
<dbReference type="STRING" id="32040.SAMN04489710_106136"/>